<dbReference type="Pfam" id="PF00171">
    <property type="entry name" value="Aldedh"/>
    <property type="match status" value="1"/>
</dbReference>
<comment type="caution">
    <text evidence="4">The sequence shown here is derived from an EMBL/GenBank/DDBJ whole genome shotgun (WGS) entry which is preliminary data.</text>
</comment>
<dbReference type="EMBL" id="MBLM01000146">
    <property type="protein sequence ID" value="OHV31275.1"/>
    <property type="molecule type" value="Genomic_DNA"/>
</dbReference>
<dbReference type="OrthoDB" id="9770537at2"/>
<organism evidence="4 5">
    <name type="scientific">Parafrankia colletiae</name>
    <dbReference type="NCBI Taxonomy" id="573497"/>
    <lineage>
        <taxon>Bacteria</taxon>
        <taxon>Bacillati</taxon>
        <taxon>Actinomycetota</taxon>
        <taxon>Actinomycetes</taxon>
        <taxon>Frankiales</taxon>
        <taxon>Frankiaceae</taxon>
        <taxon>Parafrankia</taxon>
    </lineage>
</organism>
<evidence type="ECO:0000256" key="1">
    <source>
        <dbReference type="ARBA" id="ARBA00023002"/>
    </source>
</evidence>
<dbReference type="PANTHER" id="PTHR43353">
    <property type="entry name" value="SUCCINATE-SEMIALDEHYDE DEHYDROGENASE, MITOCHONDRIAL"/>
    <property type="match status" value="1"/>
</dbReference>
<dbReference type="SUPFAM" id="SSF53720">
    <property type="entry name" value="ALDH-like"/>
    <property type="match status" value="1"/>
</dbReference>
<dbReference type="InterPro" id="IPR015590">
    <property type="entry name" value="Aldehyde_DH_dom"/>
</dbReference>
<sequence length="506" mass="52319">MDTVTTDIEGLLATAATAAHPFGTLAPAVRASMLRAVAAALDTAADDLVPVAMRETRLPEARLRSELIRTTFQLRLFADLLDDGGYLEATIDLPDPAWPTGPRPDLRRMLIPLGPVLVFAASNFPFAFSVAGGDTAAALAAGCPVLLKAHPGHPELSRRTATVVVDALAAAGAPAGTFALIEGDEPARAALVDPRVRAGAFTGSEHAGRLLFDLAAARDEPIPFYAEMGSVNPVFVTEAAAARRGPEIWAGYVDSYTLGTGQFCTKPGLLFAPAGFAEKDLVRLVSARPATSLLGERIEAGYRDTLGGLTGHPAVRVLVAGDGTTPGAATAGADGATPDGATPDGATPDGATPGGVTPTLLATSIADWLRDPDALAVECFGPTSLLVTYADPVDLLAAARALGGQLTATVHGEDTDDGLAADLFAELRERAGRVLWNGWPTGVSVSPAMTHGGPYPATTSLHTSVGTTSISRFLRPVTYQSLPARLLPEPLRDDNPWGIPQRGRGV</sequence>
<feature type="domain" description="Aldehyde dehydrogenase" evidence="3">
    <location>
        <begin position="6"/>
        <end position="453"/>
    </location>
</feature>
<dbReference type="Proteomes" id="UP000179627">
    <property type="component" value="Unassembled WGS sequence"/>
</dbReference>
<evidence type="ECO:0000259" key="3">
    <source>
        <dbReference type="Pfam" id="PF00171"/>
    </source>
</evidence>
<feature type="region of interest" description="Disordered" evidence="2">
    <location>
        <begin position="326"/>
        <end position="357"/>
    </location>
</feature>
<dbReference type="Gene3D" id="3.40.309.10">
    <property type="entry name" value="Aldehyde Dehydrogenase, Chain A, domain 2"/>
    <property type="match status" value="1"/>
</dbReference>
<reference evidence="5" key="1">
    <citation type="submission" date="2016-07" db="EMBL/GenBank/DDBJ databases">
        <title>Sequence Frankia sp. strain CcI1.17.</title>
        <authorList>
            <person name="Ghodhbane-Gtari F."/>
            <person name="Swanson E."/>
            <person name="Gueddou A."/>
            <person name="Morris K."/>
            <person name="Hezbri K."/>
            <person name="Ktari A."/>
            <person name="Nouioui I."/>
            <person name="Abebe-Akele F."/>
            <person name="Simpson S."/>
            <person name="Thomas K."/>
            <person name="Gtari M."/>
            <person name="Tisa L.S."/>
            <person name="Hurst S."/>
        </authorList>
    </citation>
    <scope>NUCLEOTIDE SEQUENCE [LARGE SCALE GENOMIC DNA]</scope>
    <source>
        <strain evidence="5">Cc1.17</strain>
    </source>
</reference>
<dbReference type="InterPro" id="IPR044151">
    <property type="entry name" value="ALDH_KGSADH"/>
</dbReference>
<dbReference type="GO" id="GO:0016620">
    <property type="term" value="F:oxidoreductase activity, acting on the aldehyde or oxo group of donors, NAD or NADP as acceptor"/>
    <property type="evidence" value="ECO:0007669"/>
    <property type="project" value="InterPro"/>
</dbReference>
<gene>
    <name evidence="4" type="ORF">CC117_26715</name>
</gene>
<dbReference type="RefSeq" id="WP_071088660.1">
    <property type="nucleotide sequence ID" value="NZ_MBLM01000146.1"/>
</dbReference>
<dbReference type="Gene3D" id="3.40.605.10">
    <property type="entry name" value="Aldehyde Dehydrogenase, Chain A, domain 1"/>
    <property type="match status" value="1"/>
</dbReference>
<dbReference type="PANTHER" id="PTHR43353:SF3">
    <property type="entry name" value="ALDEHYDE DEHYDROGENASE-RELATED"/>
    <property type="match status" value="1"/>
</dbReference>
<dbReference type="InterPro" id="IPR016163">
    <property type="entry name" value="Ald_DH_C"/>
</dbReference>
<protein>
    <submittedName>
        <fullName evidence="4">Aldehyde dehydrogenase</fullName>
    </submittedName>
</protein>
<name>A0A1S1QDI9_9ACTN</name>
<keyword evidence="1" id="KW-0560">Oxidoreductase</keyword>
<dbReference type="CDD" id="cd07129">
    <property type="entry name" value="ALDH_KGSADH"/>
    <property type="match status" value="1"/>
</dbReference>
<keyword evidence="5" id="KW-1185">Reference proteome</keyword>
<proteinExistence type="predicted"/>
<dbReference type="InterPro" id="IPR050740">
    <property type="entry name" value="Aldehyde_DH_Superfamily"/>
</dbReference>
<evidence type="ECO:0000313" key="5">
    <source>
        <dbReference type="Proteomes" id="UP000179627"/>
    </source>
</evidence>
<dbReference type="AlphaFoldDB" id="A0A1S1QDI9"/>
<accession>A0A1S1QDI9</accession>
<dbReference type="InterPro" id="IPR016161">
    <property type="entry name" value="Ald_DH/histidinol_DH"/>
</dbReference>
<dbReference type="InterPro" id="IPR016162">
    <property type="entry name" value="Ald_DH_N"/>
</dbReference>
<evidence type="ECO:0000313" key="4">
    <source>
        <dbReference type="EMBL" id="OHV31275.1"/>
    </source>
</evidence>
<evidence type="ECO:0000256" key="2">
    <source>
        <dbReference type="SAM" id="MobiDB-lite"/>
    </source>
</evidence>